<dbReference type="SUPFAM" id="SSF56672">
    <property type="entry name" value="DNA/RNA polymerases"/>
    <property type="match status" value="1"/>
</dbReference>
<evidence type="ECO:0000313" key="4">
    <source>
        <dbReference type="Proteomes" id="UP001497516"/>
    </source>
</evidence>
<evidence type="ECO:0000313" key="3">
    <source>
        <dbReference type="EMBL" id="CAL1400665.1"/>
    </source>
</evidence>
<dbReference type="InterPro" id="IPR013103">
    <property type="entry name" value="RVT_2"/>
</dbReference>
<name>A0AAV2FQN9_9ROSI</name>
<feature type="domain" description="Reverse transcriptase Ty1/copia-type" evidence="2">
    <location>
        <begin position="158"/>
        <end position="401"/>
    </location>
</feature>
<protein>
    <recommendedName>
        <fullName evidence="2">Reverse transcriptase Ty1/copia-type domain-containing protein</fullName>
    </recommendedName>
</protein>
<dbReference type="InterPro" id="IPR043502">
    <property type="entry name" value="DNA/RNA_pol_sf"/>
</dbReference>
<sequence length="512" mass="56657">MVSEPASTPLSPSPPPKTPSPPTAPTPLSPSSLPTGSISSSPSSSDTSSLSPPIIQATPASSSTSPSPSSPLRRYPDRVRQAPQYLSDYECQLHSVSAAKSPKFPMTSYMSYDCLTPDFQSFVLNISQVQEPRTFEEACTQPCWQQAMNSETSALIDNHTSDIVSLPPWKKVVGNSWVYKIKFNPNGTIERHRARLVAKGFTQKYGVDYLETFSPVAKLNTVKTLLAVGAIKNWFMDQLDVSNAFLNGDLDEEVYMSLPPGFPIPESIPNPVCRLNKSLYGLKQASRQWYFKLTSALLEYGFSPSHSDHSMFVKGSGDSFLVILVYVDDMIVAGPDQHLVSSVKTFLQGQFKIRDLGPLRYFLGLEIARNTSGLMVTQRKNCLELLKDAGLTDCKPVRTPMDIKVWFTTSDGEPLKDITQFRSLIGRLHYLTITRPDICFVVQQLSQFQMAPTTVHLKAAIRVLKYLKNSPGQGLFFSSSSSLQLYGYSDSGLSVRTHVVRSRVIALCLELL</sequence>
<dbReference type="PANTHER" id="PTHR11439">
    <property type="entry name" value="GAG-POL-RELATED RETROTRANSPOSON"/>
    <property type="match status" value="1"/>
</dbReference>
<proteinExistence type="predicted"/>
<gene>
    <name evidence="3" type="ORF">LTRI10_LOCUS40778</name>
</gene>
<dbReference type="EMBL" id="OZ034820">
    <property type="protein sequence ID" value="CAL1400665.1"/>
    <property type="molecule type" value="Genomic_DNA"/>
</dbReference>
<accession>A0AAV2FQN9</accession>
<evidence type="ECO:0000259" key="2">
    <source>
        <dbReference type="Pfam" id="PF07727"/>
    </source>
</evidence>
<feature type="compositionally biased region" description="Low complexity" evidence="1">
    <location>
        <begin position="1"/>
        <end position="10"/>
    </location>
</feature>
<dbReference type="Proteomes" id="UP001497516">
    <property type="component" value="Chromosome 7"/>
</dbReference>
<organism evidence="3 4">
    <name type="scientific">Linum trigynum</name>
    <dbReference type="NCBI Taxonomy" id="586398"/>
    <lineage>
        <taxon>Eukaryota</taxon>
        <taxon>Viridiplantae</taxon>
        <taxon>Streptophyta</taxon>
        <taxon>Embryophyta</taxon>
        <taxon>Tracheophyta</taxon>
        <taxon>Spermatophyta</taxon>
        <taxon>Magnoliopsida</taxon>
        <taxon>eudicotyledons</taxon>
        <taxon>Gunneridae</taxon>
        <taxon>Pentapetalae</taxon>
        <taxon>rosids</taxon>
        <taxon>fabids</taxon>
        <taxon>Malpighiales</taxon>
        <taxon>Linaceae</taxon>
        <taxon>Linum</taxon>
    </lineage>
</organism>
<dbReference type="PANTHER" id="PTHR11439:SF463">
    <property type="entry name" value="REVERSE TRANSCRIPTASE TY1_COPIA-TYPE DOMAIN-CONTAINING PROTEIN"/>
    <property type="match status" value="1"/>
</dbReference>
<keyword evidence="4" id="KW-1185">Reference proteome</keyword>
<evidence type="ECO:0000256" key="1">
    <source>
        <dbReference type="SAM" id="MobiDB-lite"/>
    </source>
</evidence>
<dbReference type="AlphaFoldDB" id="A0AAV2FQN9"/>
<feature type="compositionally biased region" description="Pro residues" evidence="1">
    <location>
        <begin position="11"/>
        <end position="28"/>
    </location>
</feature>
<dbReference type="Pfam" id="PF07727">
    <property type="entry name" value="RVT_2"/>
    <property type="match status" value="1"/>
</dbReference>
<feature type="compositionally biased region" description="Low complexity" evidence="1">
    <location>
        <begin position="29"/>
        <end position="71"/>
    </location>
</feature>
<feature type="region of interest" description="Disordered" evidence="1">
    <location>
        <begin position="1"/>
        <end position="75"/>
    </location>
</feature>
<reference evidence="3 4" key="1">
    <citation type="submission" date="2024-04" db="EMBL/GenBank/DDBJ databases">
        <authorList>
            <person name="Fracassetti M."/>
        </authorList>
    </citation>
    <scope>NUCLEOTIDE SEQUENCE [LARGE SCALE GENOMIC DNA]</scope>
</reference>